<feature type="domain" description="OmpA-like" evidence="13">
    <location>
        <begin position="308"/>
        <end position="426"/>
    </location>
</feature>
<dbReference type="AlphaFoldDB" id="Q74G87"/>
<dbReference type="NCBIfam" id="TIGR04565">
    <property type="entry name" value="OMP_myx_plus"/>
    <property type="match status" value="1"/>
</dbReference>
<dbReference type="FunCoup" id="Q74G87">
    <property type="interactions" value="140"/>
</dbReference>
<evidence type="ECO:0000313" key="15">
    <source>
        <dbReference type="Proteomes" id="UP000000577"/>
    </source>
</evidence>
<gene>
    <name evidence="14" type="ordered locus">GSU0360</name>
</gene>
<evidence type="ECO:0000256" key="5">
    <source>
        <dbReference type="ARBA" id="ARBA00022729"/>
    </source>
</evidence>
<dbReference type="Pfam" id="PF02412">
    <property type="entry name" value="TSP_3"/>
    <property type="match status" value="3"/>
</dbReference>
<dbReference type="SUPFAM" id="SSF103647">
    <property type="entry name" value="TSP type-3 repeat"/>
    <property type="match status" value="1"/>
</dbReference>
<dbReference type="InterPro" id="IPR006664">
    <property type="entry name" value="OMP_bac"/>
</dbReference>
<feature type="compositionally biased region" description="Pro residues" evidence="11">
    <location>
        <begin position="189"/>
        <end position="219"/>
    </location>
</feature>
<dbReference type="GO" id="GO:0046930">
    <property type="term" value="C:pore complex"/>
    <property type="evidence" value="ECO:0007669"/>
    <property type="project" value="UniProtKB-KW"/>
</dbReference>
<keyword evidence="6" id="KW-0406">Ion transport</keyword>
<dbReference type="SUPFAM" id="SSF56925">
    <property type="entry name" value="OMPA-like"/>
    <property type="match status" value="1"/>
</dbReference>
<keyword evidence="4" id="KW-0812">Transmembrane</keyword>
<dbReference type="PROSITE" id="PS01068">
    <property type="entry name" value="OMPA_1"/>
    <property type="match status" value="1"/>
</dbReference>
<dbReference type="OrthoDB" id="5482786at2"/>
<evidence type="ECO:0000256" key="10">
    <source>
        <dbReference type="PROSITE-ProRule" id="PRU00473"/>
    </source>
</evidence>
<dbReference type="HOGENOM" id="CLU_031536_2_0_7"/>
<feature type="signal peptide" evidence="12">
    <location>
        <begin position="1"/>
        <end position="19"/>
    </location>
</feature>
<dbReference type="Pfam" id="PF13505">
    <property type="entry name" value="OMP_b-brl"/>
    <property type="match status" value="1"/>
</dbReference>
<keyword evidence="15" id="KW-1185">Reference proteome</keyword>
<evidence type="ECO:0000256" key="9">
    <source>
        <dbReference type="ARBA" id="ARBA00023237"/>
    </source>
</evidence>
<dbReference type="STRING" id="243231.GSU0360"/>
<protein>
    <submittedName>
        <fullName evidence="14">Peptidoglycan-binding outer membrane protein, OMP_b-brl and OmpA domain-containing</fullName>
    </submittedName>
</protein>
<sequence>MKQRIVPGLLALAAIAVTAAPTLAENRSGAGYISPFVGGYTFDGAQHLKTRPTFGLRGGYNLDKNWAAELLFGYVPTKQSRGQGNDADAYRYGLDVLYNFMPDSALVPFLAVGGGASTIDHSEGVSDEHEQYVNYGGGLKYFLTDNFALRGDVRHIYMLGPENHNFEYTVGLNYLFGGERPAPAKVAAPPEPPKAVEPPPPAPAPKKEIAPPPPPPAPAPKDTDGDGVIDDLDKCPDTPAGVKVDSVGCPLDTDKDGVYDYLDKCPGTPAGVKVDSVGCPLDTDGDGVYDYLDKCPDTPKDLAVDAKGCPERICITLGVQFDTDKAVVKPQYNDEIKKAADFLKEYPDATAVIEGHTDSVGSDAYNQKLSERRAKAVMKYLVDKFGISAKRLSAKGFGESKPIADNATEEGRYKNRRVVAVIDCGMKKR</sequence>
<dbReference type="KEGG" id="gsu:GSU0360"/>
<dbReference type="InterPro" id="IPR030820">
    <property type="entry name" value="OMP_myx_plus_Proteobacteria"/>
</dbReference>
<dbReference type="InterPro" id="IPR036737">
    <property type="entry name" value="OmpA-like_sf"/>
</dbReference>
<dbReference type="Proteomes" id="UP000000577">
    <property type="component" value="Chromosome"/>
</dbReference>
<reference evidence="14 15" key="1">
    <citation type="journal article" date="2003" name="Science">
        <title>Genome of Geobacter sulfurreducens: metal reduction in subsurface environments.</title>
        <authorList>
            <person name="Methe B.A."/>
            <person name="Nelson K.E."/>
            <person name="Eisen J.A."/>
            <person name="Paulsen I.T."/>
            <person name="Nelson W."/>
            <person name="Heidelberg J.F."/>
            <person name="Wu D."/>
            <person name="Wu M."/>
            <person name="Ward N."/>
            <person name="Beanan M.J."/>
            <person name="Dodson R.J."/>
            <person name="Madupu R."/>
            <person name="Brinkac L.M."/>
            <person name="Daugherty S.C."/>
            <person name="DeBoy R.T."/>
            <person name="Durkin A.S."/>
            <person name="Gwinn M."/>
            <person name="Kolonay J.F."/>
            <person name="Sullivan S.A."/>
            <person name="Haft D.H."/>
            <person name="Selengut J."/>
            <person name="Davidsen T.M."/>
            <person name="Zafar N."/>
            <person name="White O."/>
            <person name="Tran B."/>
            <person name="Romero C."/>
            <person name="Forberger H.A."/>
            <person name="Weidman J."/>
            <person name="Khouri H."/>
            <person name="Feldblyum T.V."/>
            <person name="Utterback T.R."/>
            <person name="Van Aken S.E."/>
            <person name="Lovley D.R."/>
            <person name="Fraser C.M."/>
        </authorList>
    </citation>
    <scope>NUCLEOTIDE SEQUENCE [LARGE SCALE GENOMIC DNA]</scope>
    <source>
        <strain evidence="15">ATCC 51573 / DSM 12127 / PCA</strain>
    </source>
</reference>
<dbReference type="PRINTS" id="PR01021">
    <property type="entry name" value="OMPADOMAIN"/>
</dbReference>
<evidence type="ECO:0000256" key="1">
    <source>
        <dbReference type="ARBA" id="ARBA00004571"/>
    </source>
</evidence>
<evidence type="ECO:0000256" key="7">
    <source>
        <dbReference type="ARBA" id="ARBA00023114"/>
    </source>
</evidence>
<dbReference type="PANTHER" id="PTHR30329">
    <property type="entry name" value="STATOR ELEMENT OF FLAGELLAR MOTOR COMPLEX"/>
    <property type="match status" value="1"/>
</dbReference>
<evidence type="ECO:0000259" key="13">
    <source>
        <dbReference type="PROSITE" id="PS51123"/>
    </source>
</evidence>
<accession>Q74G87</accession>
<dbReference type="EMBL" id="AE017180">
    <property type="protein sequence ID" value="AAR33692.1"/>
    <property type="molecule type" value="Genomic_DNA"/>
</dbReference>
<keyword evidence="8 10" id="KW-0472">Membrane</keyword>
<dbReference type="eggNOG" id="COG2885">
    <property type="taxonomic scope" value="Bacteria"/>
</dbReference>
<evidence type="ECO:0000256" key="11">
    <source>
        <dbReference type="SAM" id="MobiDB-lite"/>
    </source>
</evidence>
<proteinExistence type="predicted"/>
<evidence type="ECO:0000256" key="8">
    <source>
        <dbReference type="ARBA" id="ARBA00023136"/>
    </source>
</evidence>
<evidence type="ECO:0000256" key="4">
    <source>
        <dbReference type="ARBA" id="ARBA00022692"/>
    </source>
</evidence>
<dbReference type="PATRIC" id="fig|243231.5.peg.358"/>
<dbReference type="GO" id="GO:0015288">
    <property type="term" value="F:porin activity"/>
    <property type="evidence" value="ECO:0007669"/>
    <property type="project" value="UniProtKB-KW"/>
</dbReference>
<dbReference type="Gene3D" id="3.30.1330.60">
    <property type="entry name" value="OmpA-like domain"/>
    <property type="match status" value="1"/>
</dbReference>
<dbReference type="InterPro" id="IPR028974">
    <property type="entry name" value="TSP_type-3_rpt"/>
</dbReference>
<dbReference type="RefSeq" id="WP_010941028.1">
    <property type="nucleotide sequence ID" value="NC_002939.5"/>
</dbReference>
<dbReference type="InterPro" id="IPR011250">
    <property type="entry name" value="OMP/PagP_B-barrel"/>
</dbReference>
<name>Q74G87_GEOSL</name>
<dbReference type="PROSITE" id="PS51123">
    <property type="entry name" value="OMPA_2"/>
    <property type="match status" value="1"/>
</dbReference>
<dbReference type="InterPro" id="IPR050330">
    <property type="entry name" value="Bact_OuterMem_StrucFunc"/>
</dbReference>
<dbReference type="InParanoid" id="Q74G87"/>
<reference evidence="14 15" key="2">
    <citation type="journal article" date="2012" name="BMC Genomics">
        <title>Comparative genomic analysis of Geobacter sulfurreducens KN400, a strain with enhanced capacity for extracellular electron transfer and electricity production.</title>
        <authorList>
            <person name="Butler J.E."/>
            <person name="Young N.D."/>
            <person name="Aklujkar M."/>
            <person name="Lovley D.R."/>
        </authorList>
    </citation>
    <scope>NUCLEOTIDE SEQUENCE [LARGE SCALE GENOMIC DNA]</scope>
    <source>
        <strain evidence="15">ATCC 51573 / DSM 12127 / PCA</strain>
    </source>
</reference>
<evidence type="ECO:0000256" key="3">
    <source>
        <dbReference type="ARBA" id="ARBA00022452"/>
    </source>
</evidence>
<keyword evidence="3" id="KW-1134">Transmembrane beta strand</keyword>
<feature type="region of interest" description="Disordered" evidence="11">
    <location>
        <begin position="182"/>
        <end position="228"/>
    </location>
</feature>
<dbReference type="PANTHER" id="PTHR30329:SF21">
    <property type="entry name" value="LIPOPROTEIN YIAD-RELATED"/>
    <property type="match status" value="1"/>
</dbReference>
<dbReference type="InterPro" id="IPR006665">
    <property type="entry name" value="OmpA-like"/>
</dbReference>
<feature type="chain" id="PRO_5004286402" evidence="12">
    <location>
        <begin position="20"/>
        <end position="429"/>
    </location>
</feature>
<evidence type="ECO:0000313" key="14">
    <source>
        <dbReference type="EMBL" id="AAR33692.1"/>
    </source>
</evidence>
<evidence type="ECO:0000256" key="2">
    <source>
        <dbReference type="ARBA" id="ARBA00022448"/>
    </source>
</evidence>
<dbReference type="SUPFAM" id="SSF103088">
    <property type="entry name" value="OmpA-like"/>
    <property type="match status" value="1"/>
</dbReference>
<organism evidence="14 15">
    <name type="scientific">Geobacter sulfurreducens (strain ATCC 51573 / DSM 12127 / PCA)</name>
    <dbReference type="NCBI Taxonomy" id="243231"/>
    <lineage>
        <taxon>Bacteria</taxon>
        <taxon>Pseudomonadati</taxon>
        <taxon>Thermodesulfobacteriota</taxon>
        <taxon>Desulfuromonadia</taxon>
        <taxon>Geobacterales</taxon>
        <taxon>Geobacteraceae</taxon>
        <taxon>Geobacter</taxon>
    </lineage>
</organism>
<keyword evidence="2" id="KW-0813">Transport</keyword>
<dbReference type="GO" id="GO:0009279">
    <property type="term" value="C:cell outer membrane"/>
    <property type="evidence" value="ECO:0007669"/>
    <property type="project" value="UniProtKB-SubCell"/>
</dbReference>
<evidence type="ECO:0000256" key="12">
    <source>
        <dbReference type="SAM" id="SignalP"/>
    </source>
</evidence>
<dbReference type="Pfam" id="PF00691">
    <property type="entry name" value="OmpA"/>
    <property type="match status" value="1"/>
</dbReference>
<comment type="subcellular location">
    <subcellularLocation>
        <location evidence="1">Cell outer membrane</location>
        <topology evidence="1">Multi-pass membrane protein</topology>
    </subcellularLocation>
</comment>
<dbReference type="InterPro" id="IPR003367">
    <property type="entry name" value="Thrombospondin_3-like_rpt"/>
</dbReference>
<keyword evidence="7" id="KW-0626">Porin</keyword>
<dbReference type="EnsemblBacteria" id="AAR33692">
    <property type="protein sequence ID" value="AAR33692"/>
    <property type="gene ID" value="GSU0360"/>
</dbReference>
<keyword evidence="5 12" id="KW-0732">Signal</keyword>
<dbReference type="GO" id="GO:0006811">
    <property type="term" value="P:monoatomic ion transport"/>
    <property type="evidence" value="ECO:0007669"/>
    <property type="project" value="UniProtKB-KW"/>
</dbReference>
<dbReference type="CDD" id="cd07185">
    <property type="entry name" value="OmpA_C-like"/>
    <property type="match status" value="1"/>
</dbReference>
<dbReference type="InterPro" id="IPR027385">
    <property type="entry name" value="Beta-barrel_OMP"/>
</dbReference>
<dbReference type="SMR" id="Q74G87"/>
<dbReference type="GO" id="GO:0005509">
    <property type="term" value="F:calcium ion binding"/>
    <property type="evidence" value="ECO:0007669"/>
    <property type="project" value="InterPro"/>
</dbReference>
<dbReference type="eggNOG" id="COG3637">
    <property type="taxonomic scope" value="Bacteria"/>
</dbReference>
<keyword evidence="9" id="KW-0998">Cell outer membrane</keyword>
<evidence type="ECO:0000256" key="6">
    <source>
        <dbReference type="ARBA" id="ARBA00023065"/>
    </source>
</evidence>
<dbReference type="InterPro" id="IPR006690">
    <property type="entry name" value="OMPA-like_CS"/>
</dbReference>
<dbReference type="GO" id="GO:0007155">
    <property type="term" value="P:cell adhesion"/>
    <property type="evidence" value="ECO:0007669"/>
    <property type="project" value="InterPro"/>
</dbReference>
<dbReference type="Gene3D" id="2.40.160.20">
    <property type="match status" value="1"/>
</dbReference>